<organism evidence="2 3">
    <name type="scientific">Imshaugia aleurites</name>
    <dbReference type="NCBI Taxonomy" id="172621"/>
    <lineage>
        <taxon>Eukaryota</taxon>
        <taxon>Fungi</taxon>
        <taxon>Dikarya</taxon>
        <taxon>Ascomycota</taxon>
        <taxon>Pezizomycotina</taxon>
        <taxon>Lecanoromycetes</taxon>
        <taxon>OSLEUM clade</taxon>
        <taxon>Lecanoromycetidae</taxon>
        <taxon>Lecanorales</taxon>
        <taxon>Lecanorineae</taxon>
        <taxon>Parmeliaceae</taxon>
        <taxon>Imshaugia</taxon>
    </lineage>
</organism>
<keyword evidence="3" id="KW-1185">Reference proteome</keyword>
<name>A0A8H3G4P3_9LECA</name>
<comment type="caution">
    <text evidence="2">The sequence shown here is derived from an EMBL/GenBank/DDBJ whole genome shotgun (WGS) entry which is preliminary data.</text>
</comment>
<gene>
    <name evidence="2" type="ORF">IMSHALPRED_010475</name>
</gene>
<feature type="signal peptide" evidence="1">
    <location>
        <begin position="1"/>
        <end position="24"/>
    </location>
</feature>
<accession>A0A8H3G4P3</accession>
<protein>
    <submittedName>
        <fullName evidence="2">Uncharacterized protein</fullName>
    </submittedName>
</protein>
<keyword evidence="1" id="KW-0732">Signal</keyword>
<evidence type="ECO:0000256" key="1">
    <source>
        <dbReference type="SAM" id="SignalP"/>
    </source>
</evidence>
<reference evidence="2" key="1">
    <citation type="submission" date="2021-03" db="EMBL/GenBank/DDBJ databases">
        <authorList>
            <person name="Tagirdzhanova G."/>
        </authorList>
    </citation>
    <scope>NUCLEOTIDE SEQUENCE</scope>
</reference>
<feature type="chain" id="PRO_5034619206" evidence="1">
    <location>
        <begin position="25"/>
        <end position="209"/>
    </location>
</feature>
<dbReference type="Proteomes" id="UP000664534">
    <property type="component" value="Unassembled WGS sequence"/>
</dbReference>
<evidence type="ECO:0000313" key="2">
    <source>
        <dbReference type="EMBL" id="CAF9936121.1"/>
    </source>
</evidence>
<dbReference type="EMBL" id="CAJPDT010000088">
    <property type="protein sequence ID" value="CAF9936121.1"/>
    <property type="molecule type" value="Genomic_DNA"/>
</dbReference>
<dbReference type="OrthoDB" id="5348582at2759"/>
<sequence length="209" mass="22594">MLSTPTKYLPLAVLYALHSPLVLSAWCSASIYGTPIIADCKHALSWIPSIGKVPSDPQSQQPRIFAEPQHLPIPYGGVSNEYRPHAIVQLPKIWKHKSCTVVLTTHGLADGRVSVAQFVAKWRDVIDQAKPLVDCLNPDDPQGGYVPFQLSTRVAAAIFMFTTGSIFNRVQFSDYAVLGTPIVPYVGQLGSVGNGSSADNFLNSSASMV</sequence>
<evidence type="ECO:0000313" key="3">
    <source>
        <dbReference type="Proteomes" id="UP000664534"/>
    </source>
</evidence>
<proteinExistence type="predicted"/>
<dbReference type="AlphaFoldDB" id="A0A8H3G4P3"/>